<accession>A0AAD9INT2</accession>
<reference evidence="1" key="1">
    <citation type="submission" date="2021-01" db="EMBL/GenBank/DDBJ databases">
        <authorList>
            <person name="Eckstrom K.M.E."/>
        </authorList>
    </citation>
    <scope>NUCLEOTIDE SEQUENCE</scope>
    <source>
        <strain evidence="1">UVCC 0001</strain>
    </source>
</reference>
<comment type="caution">
    <text evidence="1">The sequence shown here is derived from an EMBL/GenBank/DDBJ whole genome shotgun (WGS) entry which is preliminary data.</text>
</comment>
<name>A0AAD9INT2_PROWI</name>
<organism evidence="1 2">
    <name type="scientific">Prototheca wickerhamii</name>
    <dbReference type="NCBI Taxonomy" id="3111"/>
    <lineage>
        <taxon>Eukaryota</taxon>
        <taxon>Viridiplantae</taxon>
        <taxon>Chlorophyta</taxon>
        <taxon>core chlorophytes</taxon>
        <taxon>Trebouxiophyceae</taxon>
        <taxon>Chlorellales</taxon>
        <taxon>Chlorellaceae</taxon>
        <taxon>Prototheca</taxon>
    </lineage>
</organism>
<protein>
    <submittedName>
        <fullName evidence="1">Uncharacterized protein</fullName>
    </submittedName>
</protein>
<gene>
    <name evidence="1" type="ORF">QBZ16_000743</name>
</gene>
<dbReference type="Proteomes" id="UP001255856">
    <property type="component" value="Unassembled WGS sequence"/>
</dbReference>
<dbReference type="EMBL" id="JASFZW010000001">
    <property type="protein sequence ID" value="KAK2080889.1"/>
    <property type="molecule type" value="Genomic_DNA"/>
</dbReference>
<dbReference type="AlphaFoldDB" id="A0AAD9INT2"/>
<evidence type="ECO:0000313" key="2">
    <source>
        <dbReference type="Proteomes" id="UP001255856"/>
    </source>
</evidence>
<proteinExistence type="predicted"/>
<keyword evidence="2" id="KW-1185">Reference proteome</keyword>
<evidence type="ECO:0000313" key="1">
    <source>
        <dbReference type="EMBL" id="KAK2080889.1"/>
    </source>
</evidence>
<sequence length="72" mass="8666">MPKYSWSSLKWFKQIAQQNMDYNWARAPEKEVDREPFPERQRPYDPASGDAFQTLMEWLYGQMGNAFKETEL</sequence>